<dbReference type="InterPro" id="IPR009040">
    <property type="entry name" value="Ferritin-like_diiron"/>
</dbReference>
<dbReference type="Pfam" id="PF00210">
    <property type="entry name" value="Ferritin"/>
    <property type="match status" value="1"/>
</dbReference>
<dbReference type="OrthoDB" id="186462at2759"/>
<comment type="caution">
    <text evidence="2">The sequence shown here is derived from an EMBL/GenBank/DDBJ whole genome shotgun (WGS) entry which is preliminary data.</text>
</comment>
<protein>
    <recommendedName>
        <fullName evidence="1">Ferritin-like diiron domain-containing protein</fullName>
    </recommendedName>
</protein>
<accession>A0A9K3GEF5</accession>
<reference evidence="2 3" key="1">
    <citation type="journal article" date="2018" name="PLoS ONE">
        <title>The draft genome of Kipferlia bialata reveals reductive genome evolution in fornicate parasites.</title>
        <authorList>
            <person name="Tanifuji G."/>
            <person name="Takabayashi S."/>
            <person name="Kume K."/>
            <person name="Takagi M."/>
            <person name="Nakayama T."/>
            <person name="Kamikawa R."/>
            <person name="Inagaki Y."/>
            <person name="Hashimoto T."/>
        </authorList>
    </citation>
    <scope>NUCLEOTIDE SEQUENCE [LARGE SCALE GENOMIC DNA]</scope>
    <source>
        <strain evidence="2">NY0173</strain>
    </source>
</reference>
<gene>
    <name evidence="2" type="ORF">KIPB_000354</name>
</gene>
<dbReference type="Proteomes" id="UP000265618">
    <property type="component" value="Unassembled WGS sequence"/>
</dbReference>
<organism evidence="2 3">
    <name type="scientific">Kipferlia bialata</name>
    <dbReference type="NCBI Taxonomy" id="797122"/>
    <lineage>
        <taxon>Eukaryota</taxon>
        <taxon>Metamonada</taxon>
        <taxon>Carpediemonas-like organisms</taxon>
        <taxon>Kipferlia</taxon>
    </lineage>
</organism>
<dbReference type="InterPro" id="IPR009078">
    <property type="entry name" value="Ferritin-like_SF"/>
</dbReference>
<feature type="domain" description="Ferritin-like diiron" evidence="1">
    <location>
        <begin position="1"/>
        <end position="131"/>
    </location>
</feature>
<dbReference type="PROSITE" id="PS50905">
    <property type="entry name" value="FERRITIN_LIKE"/>
    <property type="match status" value="1"/>
</dbReference>
<evidence type="ECO:0000259" key="1">
    <source>
        <dbReference type="PROSITE" id="PS50905"/>
    </source>
</evidence>
<dbReference type="InterPro" id="IPR012347">
    <property type="entry name" value="Ferritin-like"/>
</dbReference>
<name>A0A9K3GEF5_9EUKA</name>
<evidence type="ECO:0000313" key="2">
    <source>
        <dbReference type="EMBL" id="GIQ79677.1"/>
    </source>
</evidence>
<dbReference type="Gene3D" id="1.20.1260.10">
    <property type="match status" value="1"/>
</dbReference>
<keyword evidence="3" id="KW-1185">Reference proteome</keyword>
<dbReference type="AlphaFoldDB" id="A0A9K3GEF5"/>
<proteinExistence type="predicted"/>
<dbReference type="GO" id="GO:0008199">
    <property type="term" value="F:ferric iron binding"/>
    <property type="evidence" value="ECO:0007669"/>
    <property type="project" value="InterPro"/>
</dbReference>
<sequence>MSSCTNELLYRAFAVKWRQEGWNGLSDFFEAQAVEERGHHLRVVEHILNRGGTFTFESLPASPATFIDTISCAEAFVAREAMTSRMYVEALDLAGQAKDPFFGGLVKWFLKAQVLEEAEAGDFLRLAQSFAKMGAMGTCHMSQMVHKLMPNRETQPE</sequence>
<evidence type="ECO:0000313" key="3">
    <source>
        <dbReference type="Proteomes" id="UP000265618"/>
    </source>
</evidence>
<dbReference type="SUPFAM" id="SSF47240">
    <property type="entry name" value="Ferritin-like"/>
    <property type="match status" value="1"/>
</dbReference>
<dbReference type="InterPro" id="IPR008331">
    <property type="entry name" value="Ferritin_DPS_dom"/>
</dbReference>
<dbReference type="EMBL" id="BDIP01000041">
    <property type="protein sequence ID" value="GIQ79677.1"/>
    <property type="molecule type" value="Genomic_DNA"/>
</dbReference>